<accession>A0A5C3KAX7</accession>
<keyword evidence="3" id="KW-1185">Reference proteome</keyword>
<proteinExistence type="predicted"/>
<organism evidence="2 3">
    <name type="scientific">Coprinopsis marcescibilis</name>
    <name type="common">Agaric fungus</name>
    <name type="synonym">Psathyrella marcescibilis</name>
    <dbReference type="NCBI Taxonomy" id="230819"/>
    <lineage>
        <taxon>Eukaryota</taxon>
        <taxon>Fungi</taxon>
        <taxon>Dikarya</taxon>
        <taxon>Basidiomycota</taxon>
        <taxon>Agaricomycotina</taxon>
        <taxon>Agaricomycetes</taxon>
        <taxon>Agaricomycetidae</taxon>
        <taxon>Agaricales</taxon>
        <taxon>Agaricineae</taxon>
        <taxon>Psathyrellaceae</taxon>
        <taxon>Coprinopsis</taxon>
    </lineage>
</organism>
<protein>
    <submittedName>
        <fullName evidence="2">Uncharacterized protein</fullName>
    </submittedName>
</protein>
<sequence length="291" mass="33538">MADITQNENHIHHNPHNIVEPNWALQHWQELLAVQIALGNTLEQVTDHFREAWRQEHQGDLDVWDAQMADDKRVMREHTLQQQEEEEKNLEERQRFEQEREEVEARAQEEKKPKLKPIVANRAVSTTPLPQPSQYTTNKVESFEYIKLYYFTLEGHAEALVSDRAVSNAPMITRVDNQMIFAPMATMRASKKMSIGKGGLITQMQIAKQPAEHIQSLGAFFLKLEGSKLRHMGPIGDIALLTYQAEVQQKWHNALRPLSNKAAFDISIINQERVDGILRRLMLQHQADSIG</sequence>
<dbReference type="EMBL" id="ML210544">
    <property type="protein sequence ID" value="TFK17246.1"/>
    <property type="molecule type" value="Genomic_DNA"/>
</dbReference>
<dbReference type="OrthoDB" id="2688210at2759"/>
<reference evidence="2 3" key="1">
    <citation type="journal article" date="2019" name="Nat. Ecol. Evol.">
        <title>Megaphylogeny resolves global patterns of mushroom evolution.</title>
        <authorList>
            <person name="Varga T."/>
            <person name="Krizsan K."/>
            <person name="Foldi C."/>
            <person name="Dima B."/>
            <person name="Sanchez-Garcia M."/>
            <person name="Sanchez-Ramirez S."/>
            <person name="Szollosi G.J."/>
            <person name="Szarkandi J.G."/>
            <person name="Papp V."/>
            <person name="Albert L."/>
            <person name="Andreopoulos W."/>
            <person name="Angelini C."/>
            <person name="Antonin V."/>
            <person name="Barry K.W."/>
            <person name="Bougher N.L."/>
            <person name="Buchanan P."/>
            <person name="Buyck B."/>
            <person name="Bense V."/>
            <person name="Catcheside P."/>
            <person name="Chovatia M."/>
            <person name="Cooper J."/>
            <person name="Damon W."/>
            <person name="Desjardin D."/>
            <person name="Finy P."/>
            <person name="Geml J."/>
            <person name="Haridas S."/>
            <person name="Hughes K."/>
            <person name="Justo A."/>
            <person name="Karasinski D."/>
            <person name="Kautmanova I."/>
            <person name="Kiss B."/>
            <person name="Kocsube S."/>
            <person name="Kotiranta H."/>
            <person name="LaButti K.M."/>
            <person name="Lechner B.E."/>
            <person name="Liimatainen K."/>
            <person name="Lipzen A."/>
            <person name="Lukacs Z."/>
            <person name="Mihaltcheva S."/>
            <person name="Morgado L.N."/>
            <person name="Niskanen T."/>
            <person name="Noordeloos M.E."/>
            <person name="Ohm R.A."/>
            <person name="Ortiz-Santana B."/>
            <person name="Ovrebo C."/>
            <person name="Racz N."/>
            <person name="Riley R."/>
            <person name="Savchenko A."/>
            <person name="Shiryaev A."/>
            <person name="Soop K."/>
            <person name="Spirin V."/>
            <person name="Szebenyi C."/>
            <person name="Tomsovsky M."/>
            <person name="Tulloss R.E."/>
            <person name="Uehling J."/>
            <person name="Grigoriev I.V."/>
            <person name="Vagvolgyi C."/>
            <person name="Papp T."/>
            <person name="Martin F.M."/>
            <person name="Miettinen O."/>
            <person name="Hibbett D.S."/>
            <person name="Nagy L.G."/>
        </authorList>
    </citation>
    <scope>NUCLEOTIDE SEQUENCE [LARGE SCALE GENOMIC DNA]</scope>
    <source>
        <strain evidence="2 3">CBS 121175</strain>
    </source>
</reference>
<feature type="region of interest" description="Disordered" evidence="1">
    <location>
        <begin position="78"/>
        <end position="112"/>
    </location>
</feature>
<dbReference type="STRING" id="230819.A0A5C3KAX7"/>
<gene>
    <name evidence="2" type="ORF">FA15DRAFT_736174</name>
</gene>
<evidence type="ECO:0000256" key="1">
    <source>
        <dbReference type="SAM" id="MobiDB-lite"/>
    </source>
</evidence>
<feature type="compositionally biased region" description="Basic and acidic residues" evidence="1">
    <location>
        <begin position="90"/>
        <end position="112"/>
    </location>
</feature>
<dbReference type="AlphaFoldDB" id="A0A5C3KAX7"/>
<evidence type="ECO:0000313" key="3">
    <source>
        <dbReference type="Proteomes" id="UP000307440"/>
    </source>
</evidence>
<evidence type="ECO:0000313" key="2">
    <source>
        <dbReference type="EMBL" id="TFK17246.1"/>
    </source>
</evidence>
<name>A0A5C3KAX7_COPMA</name>
<dbReference type="Proteomes" id="UP000307440">
    <property type="component" value="Unassembled WGS sequence"/>
</dbReference>